<dbReference type="Proteomes" id="UP001213979">
    <property type="component" value="Unassembled WGS sequence"/>
</dbReference>
<reference evidence="1 2" key="1">
    <citation type="submission" date="2023-01" db="EMBL/GenBank/DDBJ databases">
        <title>Genome-based reclassification of Anoxybacillus geothermalis as a later heterotypic synonym of Anoxybacillus rupiensis.</title>
        <authorList>
            <person name="Inan Bektas K."/>
            <person name="Canakci S."/>
            <person name="Belduz A.A."/>
            <person name="Guler H.H."/>
        </authorList>
    </citation>
    <scope>NUCLEOTIDE SEQUENCE [LARGE SCALE GENOMIC DNA]</scope>
    <source>
        <strain evidence="1 2">DSM 17127</strain>
    </source>
</reference>
<gene>
    <name evidence="1" type="ORF">PNH38_02540</name>
</gene>
<dbReference type="EMBL" id="JAQOTG010000001">
    <property type="protein sequence ID" value="MDE8562759.1"/>
    <property type="molecule type" value="Genomic_DNA"/>
</dbReference>
<keyword evidence="2" id="KW-1185">Reference proteome</keyword>
<evidence type="ECO:0000313" key="1">
    <source>
        <dbReference type="EMBL" id="MDE8562759.1"/>
    </source>
</evidence>
<proteinExistence type="predicted"/>
<sequence>MAEITSSAYQALRNYIQNNWKYIELRDDANNPILRLSPSDSRVTWVHNAGDQTLKLQVVIKGSDADITKPKTFASSAIYDVATGGQPYSIESFTPFTIESDMDELTVIHEIQVPQV</sequence>
<organism evidence="1 2">
    <name type="scientific">Anoxybacteroides rupiense</name>
    <dbReference type="NCBI Taxonomy" id="311460"/>
    <lineage>
        <taxon>Bacteria</taxon>
        <taxon>Bacillati</taxon>
        <taxon>Bacillota</taxon>
        <taxon>Bacilli</taxon>
        <taxon>Bacillales</taxon>
        <taxon>Anoxybacillaceae</taxon>
        <taxon>Anoxybacteroides</taxon>
    </lineage>
</organism>
<dbReference type="RefSeq" id="WP_275191702.1">
    <property type="nucleotide sequence ID" value="NZ_JAQOTG010000001.1"/>
</dbReference>
<evidence type="ECO:0000313" key="2">
    <source>
        <dbReference type="Proteomes" id="UP001213979"/>
    </source>
</evidence>
<comment type="caution">
    <text evidence="1">The sequence shown here is derived from an EMBL/GenBank/DDBJ whole genome shotgun (WGS) entry which is preliminary data.</text>
</comment>
<accession>A0ABT5W099</accession>
<protein>
    <submittedName>
        <fullName evidence="1">Uncharacterized protein</fullName>
    </submittedName>
</protein>
<name>A0ABT5W099_9BACL</name>